<keyword evidence="4" id="KW-0255">Endonuclease</keyword>
<organism evidence="4 5">
    <name type="scientific">Pseudobythopirellula maris</name>
    <dbReference type="NCBI Taxonomy" id="2527991"/>
    <lineage>
        <taxon>Bacteria</taxon>
        <taxon>Pseudomonadati</taxon>
        <taxon>Planctomycetota</taxon>
        <taxon>Planctomycetia</taxon>
        <taxon>Pirellulales</taxon>
        <taxon>Lacipirellulaceae</taxon>
        <taxon>Pseudobythopirellula</taxon>
    </lineage>
</organism>
<feature type="transmembrane region" description="Helical" evidence="2">
    <location>
        <begin position="68"/>
        <end position="86"/>
    </location>
</feature>
<evidence type="ECO:0000256" key="2">
    <source>
        <dbReference type="SAM" id="Phobius"/>
    </source>
</evidence>
<evidence type="ECO:0000313" key="4">
    <source>
        <dbReference type="EMBL" id="TWT90912.1"/>
    </source>
</evidence>
<dbReference type="GO" id="GO:0006506">
    <property type="term" value="P:GPI anchor biosynthetic process"/>
    <property type="evidence" value="ECO:0007669"/>
    <property type="project" value="TreeGrafter"/>
</dbReference>
<dbReference type="SUPFAM" id="SSF56219">
    <property type="entry name" value="DNase I-like"/>
    <property type="match status" value="1"/>
</dbReference>
<protein>
    <submittedName>
        <fullName evidence="4">Endonuclease/Exonuclease/phosphatase family protein</fullName>
    </submittedName>
</protein>
<gene>
    <name evidence="4" type="ORF">Mal64_13110</name>
</gene>
<dbReference type="EMBL" id="SJPQ01000001">
    <property type="protein sequence ID" value="TWT90912.1"/>
    <property type="molecule type" value="Genomic_DNA"/>
</dbReference>
<dbReference type="GO" id="GO:0016020">
    <property type="term" value="C:membrane"/>
    <property type="evidence" value="ECO:0007669"/>
    <property type="project" value="GOC"/>
</dbReference>
<keyword evidence="5" id="KW-1185">Reference proteome</keyword>
<dbReference type="GO" id="GO:0004519">
    <property type="term" value="F:endonuclease activity"/>
    <property type="evidence" value="ECO:0007669"/>
    <property type="project" value="UniProtKB-KW"/>
</dbReference>
<dbReference type="InterPro" id="IPR051916">
    <property type="entry name" value="GPI-anchor_lipid_remodeler"/>
</dbReference>
<feature type="domain" description="Endonuclease/exonuclease/phosphatase" evidence="3">
    <location>
        <begin position="110"/>
        <end position="328"/>
    </location>
</feature>
<evidence type="ECO:0000313" key="5">
    <source>
        <dbReference type="Proteomes" id="UP000315440"/>
    </source>
</evidence>
<dbReference type="InterPro" id="IPR036691">
    <property type="entry name" value="Endo/exonu/phosph_ase_sf"/>
</dbReference>
<keyword evidence="2" id="KW-1133">Transmembrane helix</keyword>
<dbReference type="PANTHER" id="PTHR14859">
    <property type="entry name" value="CALCOFLUOR WHITE HYPERSENSITIVE PROTEIN PRECURSOR"/>
    <property type="match status" value="1"/>
</dbReference>
<feature type="region of interest" description="Disordered" evidence="1">
    <location>
        <begin position="339"/>
        <end position="375"/>
    </location>
</feature>
<feature type="compositionally biased region" description="Basic and acidic residues" evidence="1">
    <location>
        <begin position="218"/>
        <end position="234"/>
    </location>
</feature>
<dbReference type="PANTHER" id="PTHR14859:SF15">
    <property type="entry name" value="ENDONUCLEASE_EXONUCLEASE_PHOSPHATASE DOMAIN-CONTAINING PROTEIN"/>
    <property type="match status" value="1"/>
</dbReference>
<dbReference type="GO" id="GO:0004527">
    <property type="term" value="F:exonuclease activity"/>
    <property type="evidence" value="ECO:0007669"/>
    <property type="project" value="UniProtKB-KW"/>
</dbReference>
<reference evidence="4 5" key="1">
    <citation type="submission" date="2019-02" db="EMBL/GenBank/DDBJ databases">
        <title>Deep-cultivation of Planctomycetes and their phenomic and genomic characterization uncovers novel biology.</title>
        <authorList>
            <person name="Wiegand S."/>
            <person name="Jogler M."/>
            <person name="Boedeker C."/>
            <person name="Pinto D."/>
            <person name="Vollmers J."/>
            <person name="Rivas-Marin E."/>
            <person name="Kohn T."/>
            <person name="Peeters S.H."/>
            <person name="Heuer A."/>
            <person name="Rast P."/>
            <person name="Oberbeckmann S."/>
            <person name="Bunk B."/>
            <person name="Jeske O."/>
            <person name="Meyerdierks A."/>
            <person name="Storesund J.E."/>
            <person name="Kallscheuer N."/>
            <person name="Luecker S."/>
            <person name="Lage O.M."/>
            <person name="Pohl T."/>
            <person name="Merkel B.J."/>
            <person name="Hornburger P."/>
            <person name="Mueller R.-W."/>
            <person name="Bruemmer F."/>
            <person name="Labrenz M."/>
            <person name="Spormann A.M."/>
            <person name="Op Den Camp H."/>
            <person name="Overmann J."/>
            <person name="Amann R."/>
            <person name="Jetten M.S.M."/>
            <person name="Mascher T."/>
            <person name="Medema M.H."/>
            <person name="Devos D.P."/>
            <person name="Kaster A.-K."/>
            <person name="Ovreas L."/>
            <person name="Rohde M."/>
            <person name="Galperin M.Y."/>
            <person name="Jogler C."/>
        </authorList>
    </citation>
    <scope>NUCLEOTIDE SEQUENCE [LARGE SCALE GENOMIC DNA]</scope>
    <source>
        <strain evidence="4 5">Mal64</strain>
    </source>
</reference>
<dbReference type="Proteomes" id="UP000315440">
    <property type="component" value="Unassembled WGS sequence"/>
</dbReference>
<dbReference type="Gene3D" id="3.60.10.10">
    <property type="entry name" value="Endonuclease/exonuclease/phosphatase"/>
    <property type="match status" value="1"/>
</dbReference>
<sequence length="375" mass="42084">MLDKTLRWSAWLVLGLLTLLTLLPLAPSGEWWVRIWDFPRVQIAALLLLPLGAAFFHAWRSGRRRQHAVVLSLVLAVALWQLWQVAPFTPLWPTETPSAEAAGDPALKLLTANLKYDNDRHAETLAMIRRLDADLVLLMEVDDAWAEALRPLDGDYPHRQGVVRGEGLGIVLWSRFPLLDSEVRHLVSERRPSVFATVDAPGIGPVRFVGVHPTPPGLRDRGAPSGGNEERRDSRVRDAELVLVAREVSSDPDQRWIVTGDFNDVAWSHTTRLFQDLSDLKDPRRGRWLMNTYHAHWPVWRFPIDHVFVSEGWRLVAMDRVATPGSDHFAITAQFNAAAKDDARPSASNDDKEEAEELVAEGKEDAAEQETAAGK</sequence>
<keyword evidence="2" id="KW-0472">Membrane</keyword>
<accession>A0A5C5ZTQ5</accession>
<evidence type="ECO:0000259" key="3">
    <source>
        <dbReference type="Pfam" id="PF03372"/>
    </source>
</evidence>
<dbReference type="RefSeq" id="WP_197525507.1">
    <property type="nucleotide sequence ID" value="NZ_SJPQ01000001.1"/>
</dbReference>
<keyword evidence="4" id="KW-0378">Hydrolase</keyword>
<feature type="region of interest" description="Disordered" evidence="1">
    <location>
        <begin position="209"/>
        <end position="234"/>
    </location>
</feature>
<proteinExistence type="predicted"/>
<comment type="caution">
    <text evidence="4">The sequence shown here is derived from an EMBL/GenBank/DDBJ whole genome shotgun (WGS) entry which is preliminary data.</text>
</comment>
<dbReference type="AlphaFoldDB" id="A0A5C5ZTQ5"/>
<evidence type="ECO:0000256" key="1">
    <source>
        <dbReference type="SAM" id="MobiDB-lite"/>
    </source>
</evidence>
<keyword evidence="2" id="KW-0812">Transmembrane</keyword>
<dbReference type="Pfam" id="PF03372">
    <property type="entry name" value="Exo_endo_phos"/>
    <property type="match status" value="1"/>
</dbReference>
<keyword evidence="4" id="KW-0269">Exonuclease</keyword>
<name>A0A5C5ZTQ5_9BACT</name>
<keyword evidence="4" id="KW-0540">Nuclease</keyword>
<feature type="transmembrane region" description="Helical" evidence="2">
    <location>
        <begin position="38"/>
        <end position="56"/>
    </location>
</feature>
<dbReference type="InterPro" id="IPR005135">
    <property type="entry name" value="Endo/exonuclease/phosphatase"/>
</dbReference>